<comment type="similarity">
    <text evidence="2 16">Belongs to the eukaryotic GTase family.</text>
</comment>
<evidence type="ECO:0000256" key="17">
    <source>
        <dbReference type="SAM" id="MobiDB-lite"/>
    </source>
</evidence>
<proteinExistence type="inferred from homology"/>
<dbReference type="PIRSF" id="PIRSF036959">
    <property type="entry name" value="mRNA_cap_alpha"/>
    <property type="match status" value="1"/>
</dbReference>
<accession>A0A4Q9P409</accession>
<keyword evidence="7 16" id="KW-0548">Nucleotidyltransferase</keyword>
<dbReference type="PROSITE" id="PS50160">
    <property type="entry name" value="DNA_LIGASE_A3"/>
    <property type="match status" value="1"/>
</dbReference>
<dbReference type="GO" id="GO:0006370">
    <property type="term" value="P:7-methylguanosine mRNA capping"/>
    <property type="evidence" value="ECO:0007669"/>
    <property type="project" value="UniProtKB-KW"/>
</dbReference>
<reference evidence="18" key="1">
    <citation type="submission" date="2019-01" db="EMBL/GenBank/DDBJ databases">
        <title>Draft genome sequences of three monokaryotic isolates of the white-rot basidiomycete fungus Dichomitus squalens.</title>
        <authorList>
            <consortium name="DOE Joint Genome Institute"/>
            <person name="Lopez S.C."/>
            <person name="Andreopoulos B."/>
            <person name="Pangilinan J."/>
            <person name="Lipzen A."/>
            <person name="Riley R."/>
            <person name="Ahrendt S."/>
            <person name="Ng V."/>
            <person name="Barry K."/>
            <person name="Daum C."/>
            <person name="Grigoriev I.V."/>
            <person name="Hilden K.S."/>
            <person name="Makela M.R."/>
            <person name="de Vries R.P."/>
        </authorList>
    </citation>
    <scope>NUCLEOTIDE SEQUENCE [LARGE SCALE GENOMIC DNA]</scope>
    <source>
        <strain evidence="18">OM18370.1</strain>
    </source>
</reference>
<feature type="compositionally biased region" description="Pro residues" evidence="17">
    <location>
        <begin position="379"/>
        <end position="408"/>
    </location>
</feature>
<dbReference type="PANTHER" id="PTHR10367">
    <property type="entry name" value="MRNA-CAPPING ENZYME"/>
    <property type="match status" value="1"/>
</dbReference>
<comment type="function">
    <text evidence="16">Second step of mRNA capping. Transfer of the GMP moiety of GTP to the 5'-end of RNA via an enzyme-GMP covalent reaction intermediate.</text>
</comment>
<evidence type="ECO:0000256" key="7">
    <source>
        <dbReference type="ARBA" id="ARBA00022695"/>
    </source>
</evidence>
<dbReference type="SUPFAM" id="SSF50249">
    <property type="entry name" value="Nucleic acid-binding proteins"/>
    <property type="match status" value="1"/>
</dbReference>
<keyword evidence="6 16" id="KW-0808">Transferase</keyword>
<evidence type="ECO:0000256" key="6">
    <source>
        <dbReference type="ARBA" id="ARBA00022679"/>
    </source>
</evidence>
<dbReference type="AlphaFoldDB" id="A0A4Q9P409"/>
<evidence type="ECO:0000256" key="11">
    <source>
        <dbReference type="ARBA" id="ARBA00023242"/>
    </source>
</evidence>
<comment type="subunit">
    <text evidence="15">Heterodimer. The mRNA-capping enzyme is composed of two separate chains alpha and beta, respectively a mRNA guanylyltransferase and an mRNA 5'-triphosphate monophosphatase.</text>
</comment>
<evidence type="ECO:0000256" key="9">
    <source>
        <dbReference type="ARBA" id="ARBA00023042"/>
    </source>
</evidence>
<evidence type="ECO:0000256" key="2">
    <source>
        <dbReference type="ARBA" id="ARBA00010237"/>
    </source>
</evidence>
<evidence type="ECO:0000256" key="4">
    <source>
        <dbReference type="ARBA" id="ARBA00019171"/>
    </source>
</evidence>
<evidence type="ECO:0000313" key="18">
    <source>
        <dbReference type="EMBL" id="TBU35714.1"/>
    </source>
</evidence>
<dbReference type="InterPro" id="IPR013846">
    <property type="entry name" value="mRNA_cap_enzyme_C"/>
</dbReference>
<dbReference type="EC" id="2.7.7.50" evidence="3 16"/>
<evidence type="ECO:0000256" key="3">
    <source>
        <dbReference type="ARBA" id="ARBA00012475"/>
    </source>
</evidence>
<dbReference type="InterPro" id="IPR012310">
    <property type="entry name" value="DNA_ligase_ATP-dep_cent"/>
</dbReference>
<dbReference type="GO" id="GO:0006310">
    <property type="term" value="P:DNA recombination"/>
    <property type="evidence" value="ECO:0007669"/>
    <property type="project" value="InterPro"/>
</dbReference>
<evidence type="ECO:0000256" key="16">
    <source>
        <dbReference type="PIRNR" id="PIRNR036959"/>
    </source>
</evidence>
<dbReference type="Pfam" id="PF03919">
    <property type="entry name" value="mRNA_cap_C"/>
    <property type="match status" value="1"/>
</dbReference>
<keyword evidence="11 16" id="KW-0539">Nucleus</keyword>
<keyword evidence="10 16" id="KW-0342">GTP-binding</keyword>
<organism evidence="18">
    <name type="scientific">Dichomitus squalens</name>
    <dbReference type="NCBI Taxonomy" id="114155"/>
    <lineage>
        <taxon>Eukaryota</taxon>
        <taxon>Fungi</taxon>
        <taxon>Dikarya</taxon>
        <taxon>Basidiomycota</taxon>
        <taxon>Agaricomycotina</taxon>
        <taxon>Agaricomycetes</taxon>
        <taxon>Polyporales</taxon>
        <taxon>Polyporaceae</taxon>
        <taxon>Dichomitus</taxon>
    </lineage>
</organism>
<comment type="subcellular location">
    <subcellularLocation>
        <location evidence="1 16">Nucleus</location>
    </subcellularLocation>
</comment>
<dbReference type="InterPro" id="IPR001339">
    <property type="entry name" value="mRNA_cap_enzyme_adenylation"/>
</dbReference>
<dbReference type="GO" id="GO:0004484">
    <property type="term" value="F:mRNA guanylyltransferase activity"/>
    <property type="evidence" value="ECO:0007669"/>
    <property type="project" value="UniProtKB-EC"/>
</dbReference>
<keyword evidence="9 16" id="KW-0506">mRNA capping</keyword>
<evidence type="ECO:0000256" key="14">
    <source>
        <dbReference type="ARBA" id="ARBA00044624"/>
    </source>
</evidence>
<evidence type="ECO:0000256" key="15">
    <source>
        <dbReference type="ARBA" id="ARBA00047082"/>
    </source>
</evidence>
<feature type="compositionally biased region" description="Basic and acidic residues" evidence="17">
    <location>
        <begin position="411"/>
        <end position="422"/>
    </location>
</feature>
<gene>
    <name evidence="18" type="ORF">BD311DRAFT_707972</name>
</gene>
<evidence type="ECO:0000256" key="10">
    <source>
        <dbReference type="ARBA" id="ARBA00023134"/>
    </source>
</evidence>
<evidence type="ECO:0000256" key="1">
    <source>
        <dbReference type="ARBA" id="ARBA00004123"/>
    </source>
</evidence>
<keyword evidence="8 16" id="KW-0547">Nucleotide-binding</keyword>
<sequence length="444" mass="51230">MVRIPDLPGNPIPHRTDQELWLKRHVAFLCRLDNERFPGSQPVSFAAKDLDKLEAQDYWVAEKSDGVRVLLLVHTDMNTSDQMCYLIDRHNTYRELPGLFFPHHEDPRKPLRDTIVDGELVVDVDPRTKQETLRYLAFDCLVVDNQNVMSRPLDKRYGRLQKWVWEPYRKMMRDHPHMALQQPFEFKVKDVKFSYHVEDVFNIDIPQLQHGNDGLIYTCVSTPYAPGTDPNILKWKPPSENSIDFKLVLRFAPTPGKPAAPDFQTKPIFELHVWCGDDRGVPRYEFYDVMHVEDDEWESRMKMSSEQLDERIVEVHWDPELEHWRMMRFRDDKPNGNHKSVVDNIIKSIADGVEKDVLLSRSSAIRNKWKARAAAPGGGAPPPPATKAAHPPPPKPIQHALPPPPPPVRAQRPDAPRVEQRYSRLAPSPWSKVTGPAMVGGIYR</sequence>
<protein>
    <recommendedName>
        <fullName evidence="4 16">mRNA-capping enzyme subunit alpha</fullName>
        <ecNumber evidence="3 16">2.7.7.50</ecNumber>
    </recommendedName>
    <alternativeName>
        <fullName evidence="12 16">GTP--RNA guanylyltransferase</fullName>
    </alternativeName>
    <alternativeName>
        <fullName evidence="13 16">mRNA guanylyltransferase</fullName>
    </alternativeName>
</protein>
<dbReference type="GO" id="GO:0003910">
    <property type="term" value="F:DNA ligase (ATP) activity"/>
    <property type="evidence" value="ECO:0007669"/>
    <property type="project" value="InterPro"/>
</dbReference>
<dbReference type="GO" id="GO:0005524">
    <property type="term" value="F:ATP binding"/>
    <property type="evidence" value="ECO:0007669"/>
    <property type="project" value="InterPro"/>
</dbReference>
<dbReference type="Pfam" id="PF01331">
    <property type="entry name" value="mRNA_cap_enzyme"/>
    <property type="match status" value="1"/>
</dbReference>
<dbReference type="Proteomes" id="UP000292957">
    <property type="component" value="Unassembled WGS sequence"/>
</dbReference>
<comment type="catalytic activity">
    <reaction evidence="14">
        <text>a 5'-end diphospho-ribonucleoside in mRNA + GTP + H(+) = a 5'-end (5'-triphosphoguanosine)-ribonucleoside in mRNA + diphosphate</text>
        <dbReference type="Rhea" id="RHEA:67012"/>
        <dbReference type="Rhea" id="RHEA-COMP:17165"/>
        <dbReference type="Rhea" id="RHEA-COMP:17166"/>
        <dbReference type="ChEBI" id="CHEBI:15378"/>
        <dbReference type="ChEBI" id="CHEBI:33019"/>
        <dbReference type="ChEBI" id="CHEBI:37565"/>
        <dbReference type="ChEBI" id="CHEBI:167616"/>
        <dbReference type="ChEBI" id="CHEBI:167617"/>
        <dbReference type="EC" id="2.7.7.50"/>
    </reaction>
    <physiologicalReaction direction="left-to-right" evidence="14">
        <dbReference type="Rhea" id="RHEA:67013"/>
    </physiologicalReaction>
</comment>
<dbReference type="EMBL" id="ML143386">
    <property type="protein sequence ID" value="TBU35714.1"/>
    <property type="molecule type" value="Genomic_DNA"/>
</dbReference>
<dbReference type="InterPro" id="IPR012340">
    <property type="entry name" value="NA-bd_OB-fold"/>
</dbReference>
<dbReference type="Gene3D" id="3.30.470.30">
    <property type="entry name" value="DNA ligase/mRNA capping enzyme"/>
    <property type="match status" value="1"/>
</dbReference>
<dbReference type="OrthoDB" id="200924at2759"/>
<dbReference type="GO" id="GO:0031533">
    <property type="term" value="C:mRNA capping enzyme complex"/>
    <property type="evidence" value="ECO:0007669"/>
    <property type="project" value="InterPro"/>
</dbReference>
<dbReference type="GO" id="GO:0006281">
    <property type="term" value="P:DNA repair"/>
    <property type="evidence" value="ECO:0007669"/>
    <property type="project" value="InterPro"/>
</dbReference>
<dbReference type="InterPro" id="IPR051029">
    <property type="entry name" value="mRNA_Capping_Enz/RNA_Phosphat"/>
</dbReference>
<evidence type="ECO:0000256" key="8">
    <source>
        <dbReference type="ARBA" id="ARBA00022741"/>
    </source>
</evidence>
<evidence type="ECO:0000256" key="5">
    <source>
        <dbReference type="ARBA" id="ARBA00022664"/>
    </source>
</evidence>
<feature type="region of interest" description="Disordered" evidence="17">
    <location>
        <begin position="369"/>
        <end position="444"/>
    </location>
</feature>
<dbReference type="FunFam" id="3.30.470.30:FF:000011">
    <property type="entry name" value="mRNA-capping enzyme subunit alpha"/>
    <property type="match status" value="1"/>
</dbReference>
<evidence type="ECO:0000256" key="12">
    <source>
        <dbReference type="ARBA" id="ARBA00029909"/>
    </source>
</evidence>
<dbReference type="InterPro" id="IPR017075">
    <property type="entry name" value="mRNA_cap_enzyme_alpha"/>
</dbReference>
<evidence type="ECO:0000256" key="13">
    <source>
        <dbReference type="ARBA" id="ARBA00030702"/>
    </source>
</evidence>
<dbReference type="SUPFAM" id="SSF56091">
    <property type="entry name" value="DNA ligase/mRNA capping enzyme, catalytic domain"/>
    <property type="match status" value="1"/>
</dbReference>
<dbReference type="PANTHER" id="PTHR10367:SF17">
    <property type="entry name" value="MRNA-CAPPING ENZYME"/>
    <property type="match status" value="1"/>
</dbReference>
<dbReference type="GO" id="GO:0005525">
    <property type="term" value="F:GTP binding"/>
    <property type="evidence" value="ECO:0007669"/>
    <property type="project" value="UniProtKB-KW"/>
</dbReference>
<dbReference type="Gene3D" id="2.40.50.140">
    <property type="entry name" value="Nucleic acid-binding proteins"/>
    <property type="match status" value="1"/>
</dbReference>
<name>A0A4Q9P409_9APHY</name>
<dbReference type="CDD" id="cd07895">
    <property type="entry name" value="Adenylation_mRNA_capping"/>
    <property type="match status" value="1"/>
</dbReference>
<keyword evidence="5 16" id="KW-0507">mRNA processing</keyword>